<gene>
    <name evidence="1" type="ORF">O6H91_10G071800</name>
</gene>
<reference evidence="2" key="1">
    <citation type="journal article" date="2024" name="Proc. Natl. Acad. Sci. U.S.A.">
        <title>Extraordinary preservation of gene collinearity over three hundred million years revealed in homosporous lycophytes.</title>
        <authorList>
            <person name="Li C."/>
            <person name="Wickell D."/>
            <person name="Kuo L.Y."/>
            <person name="Chen X."/>
            <person name="Nie B."/>
            <person name="Liao X."/>
            <person name="Peng D."/>
            <person name="Ji J."/>
            <person name="Jenkins J."/>
            <person name="Williams M."/>
            <person name="Shu S."/>
            <person name="Plott C."/>
            <person name="Barry K."/>
            <person name="Rajasekar S."/>
            <person name="Grimwood J."/>
            <person name="Han X."/>
            <person name="Sun S."/>
            <person name="Hou Z."/>
            <person name="He W."/>
            <person name="Dai G."/>
            <person name="Sun C."/>
            <person name="Schmutz J."/>
            <person name="Leebens-Mack J.H."/>
            <person name="Li F.W."/>
            <person name="Wang L."/>
        </authorList>
    </citation>
    <scope>NUCLEOTIDE SEQUENCE [LARGE SCALE GENOMIC DNA]</scope>
    <source>
        <strain evidence="2">cv. PW_Plant_1</strain>
    </source>
</reference>
<dbReference type="EMBL" id="CM055101">
    <property type="protein sequence ID" value="KAJ7541703.1"/>
    <property type="molecule type" value="Genomic_DNA"/>
</dbReference>
<evidence type="ECO:0000313" key="1">
    <source>
        <dbReference type="EMBL" id="KAJ7541703.1"/>
    </source>
</evidence>
<proteinExistence type="predicted"/>
<name>A0ACC2CIF5_DIPCM</name>
<keyword evidence="2" id="KW-1185">Reference proteome</keyword>
<accession>A0ACC2CIF5</accession>
<dbReference type="Proteomes" id="UP001162992">
    <property type="component" value="Chromosome 10"/>
</dbReference>
<protein>
    <submittedName>
        <fullName evidence="1">Uncharacterized protein</fullName>
    </submittedName>
</protein>
<evidence type="ECO:0000313" key="2">
    <source>
        <dbReference type="Proteomes" id="UP001162992"/>
    </source>
</evidence>
<sequence length="99" mass="11102">MTCVRMTCVDRYSALHVDNASTSRDLPLDRTDMPTISRRKRKQAVPKKARSQRLAASLPPRHIPAKRPRVFLSSESDVGEFDSDRESSPLPPPVNHPAP</sequence>
<organism evidence="1 2">
    <name type="scientific">Diphasiastrum complanatum</name>
    <name type="common">Issler's clubmoss</name>
    <name type="synonym">Lycopodium complanatum</name>
    <dbReference type="NCBI Taxonomy" id="34168"/>
    <lineage>
        <taxon>Eukaryota</taxon>
        <taxon>Viridiplantae</taxon>
        <taxon>Streptophyta</taxon>
        <taxon>Embryophyta</taxon>
        <taxon>Tracheophyta</taxon>
        <taxon>Lycopodiopsida</taxon>
        <taxon>Lycopodiales</taxon>
        <taxon>Lycopodiaceae</taxon>
        <taxon>Lycopodioideae</taxon>
        <taxon>Diphasiastrum</taxon>
    </lineage>
</organism>
<comment type="caution">
    <text evidence="1">The sequence shown here is derived from an EMBL/GenBank/DDBJ whole genome shotgun (WGS) entry which is preliminary data.</text>
</comment>